<dbReference type="PANTHER" id="PTHR40626">
    <property type="entry name" value="MIP31509P"/>
    <property type="match status" value="1"/>
</dbReference>
<dbReference type="InterPro" id="IPR007219">
    <property type="entry name" value="XnlR_reg_dom"/>
</dbReference>
<organism evidence="10 11">
    <name type="scientific">Pseudogymnoascus verrucosus</name>
    <dbReference type="NCBI Taxonomy" id="342668"/>
    <lineage>
        <taxon>Eukaryota</taxon>
        <taxon>Fungi</taxon>
        <taxon>Dikarya</taxon>
        <taxon>Ascomycota</taxon>
        <taxon>Pezizomycotina</taxon>
        <taxon>Leotiomycetes</taxon>
        <taxon>Thelebolales</taxon>
        <taxon>Thelebolaceae</taxon>
        <taxon>Pseudogymnoascus</taxon>
    </lineage>
</organism>
<evidence type="ECO:0000256" key="5">
    <source>
        <dbReference type="ARBA" id="ARBA00022833"/>
    </source>
</evidence>
<evidence type="ECO:0000256" key="8">
    <source>
        <dbReference type="SAM" id="MobiDB-lite"/>
    </source>
</evidence>
<sequence>MASNTTHDRHRLQCDHPRCKRSYLRAEHLNRHKLTHKQRAFACYLCNRQFTRNDLLQVHLRRHESRTLENTETQRDPTPPHQGHRDALLRRTNPLWNEGLSIPTFHGRPIFATSNVTEPLDSISLEEESAFENSNLLHHGFTTTSEDAYLEEYEGLQISDESHRSLMEEFPGLNYILKDKGVIEGYFEYGLTYLDANMPFVHVPTLHMLPLSSLLLLAICCLGGILSPISDAKQAARIFEKSILQQIQSAILTELEPSNDSLQVMVIVEYIGHYSSTGEQHRIANLIHELVILHVRRKRLSLHSYDASVCGEESLNGRWRSWAQHEALIRLVHCLFLNNTLHSIHFTYPNLQLASLLKLPLPCSSNLWNAKTLNEWKREVSQIKPEVGTCYLQTAMRILLGDSQRSDNRIVQGDFEENPFSMCILIQGIASAVIELNQAMPSTSSNAVRLLKSADFKAALAQWWEHFSKMDDKIREEEMAISALIYYHFTYILLYVDVSRIAMAAGIPHAHDNADPLEQDGEAQANLNGERVYPHLLKILQLCLDERHKPSLRPLDRGYTEFLTVLIYSVYLTELEDQKTRQPDRNRDRTGEHLQPIAPLDLIAMKIDVHRTMRAVQDRLVCSSWELGQEASQVLDSILGGTSLM</sequence>
<dbReference type="GO" id="GO:0005634">
    <property type="term" value="C:nucleus"/>
    <property type="evidence" value="ECO:0007669"/>
    <property type="project" value="UniProtKB-SubCell"/>
</dbReference>
<keyword evidence="5" id="KW-0862">Zinc</keyword>
<dbReference type="GO" id="GO:0008270">
    <property type="term" value="F:zinc ion binding"/>
    <property type="evidence" value="ECO:0007669"/>
    <property type="project" value="UniProtKB-KW"/>
</dbReference>
<evidence type="ECO:0000259" key="9">
    <source>
        <dbReference type="PROSITE" id="PS50157"/>
    </source>
</evidence>
<dbReference type="InterPro" id="IPR036236">
    <property type="entry name" value="Znf_C2H2_sf"/>
</dbReference>
<keyword evidence="11" id="KW-1185">Reference proteome</keyword>
<feature type="domain" description="C2H2-type" evidence="9">
    <location>
        <begin position="41"/>
        <end position="68"/>
    </location>
</feature>
<feature type="domain" description="C2H2-type" evidence="9">
    <location>
        <begin position="12"/>
        <end position="36"/>
    </location>
</feature>
<dbReference type="GO" id="GO:0000785">
    <property type="term" value="C:chromatin"/>
    <property type="evidence" value="ECO:0007669"/>
    <property type="project" value="TreeGrafter"/>
</dbReference>
<dbReference type="GO" id="GO:0006351">
    <property type="term" value="P:DNA-templated transcription"/>
    <property type="evidence" value="ECO:0007669"/>
    <property type="project" value="InterPro"/>
</dbReference>
<evidence type="ECO:0000256" key="4">
    <source>
        <dbReference type="ARBA" id="ARBA00022771"/>
    </source>
</evidence>
<keyword evidence="2" id="KW-0479">Metal-binding</keyword>
<dbReference type="PROSITE" id="PS50157">
    <property type="entry name" value="ZINC_FINGER_C2H2_2"/>
    <property type="match status" value="2"/>
</dbReference>
<evidence type="ECO:0000313" key="11">
    <source>
        <dbReference type="Proteomes" id="UP000091956"/>
    </source>
</evidence>
<dbReference type="PROSITE" id="PS00028">
    <property type="entry name" value="ZINC_FINGER_C2H2_1"/>
    <property type="match status" value="2"/>
</dbReference>
<keyword evidence="6" id="KW-0539">Nucleus</keyword>
<dbReference type="Gene3D" id="3.30.160.60">
    <property type="entry name" value="Classic Zinc Finger"/>
    <property type="match status" value="1"/>
</dbReference>
<evidence type="ECO:0000256" key="2">
    <source>
        <dbReference type="ARBA" id="ARBA00022723"/>
    </source>
</evidence>
<evidence type="ECO:0000256" key="6">
    <source>
        <dbReference type="ARBA" id="ARBA00023242"/>
    </source>
</evidence>
<evidence type="ECO:0000256" key="1">
    <source>
        <dbReference type="ARBA" id="ARBA00004123"/>
    </source>
</evidence>
<dbReference type="PANTHER" id="PTHR40626:SF11">
    <property type="entry name" value="ZINC FINGER PROTEIN YPR022C"/>
    <property type="match status" value="1"/>
</dbReference>
<dbReference type="InterPro" id="IPR051059">
    <property type="entry name" value="VerF-like"/>
</dbReference>
<evidence type="ECO:0000256" key="7">
    <source>
        <dbReference type="PROSITE-ProRule" id="PRU00042"/>
    </source>
</evidence>
<dbReference type="SUPFAM" id="SSF57667">
    <property type="entry name" value="beta-beta-alpha zinc fingers"/>
    <property type="match status" value="1"/>
</dbReference>
<dbReference type="GO" id="GO:0000978">
    <property type="term" value="F:RNA polymerase II cis-regulatory region sequence-specific DNA binding"/>
    <property type="evidence" value="ECO:0007669"/>
    <property type="project" value="InterPro"/>
</dbReference>
<dbReference type="GO" id="GO:0000981">
    <property type="term" value="F:DNA-binding transcription factor activity, RNA polymerase II-specific"/>
    <property type="evidence" value="ECO:0007669"/>
    <property type="project" value="InterPro"/>
</dbReference>
<evidence type="ECO:0000256" key="3">
    <source>
        <dbReference type="ARBA" id="ARBA00022737"/>
    </source>
</evidence>
<dbReference type="Pfam" id="PF04082">
    <property type="entry name" value="Fungal_trans"/>
    <property type="match status" value="1"/>
</dbReference>
<dbReference type="InterPro" id="IPR013087">
    <property type="entry name" value="Znf_C2H2_type"/>
</dbReference>
<name>A0A1B8GHG4_9PEZI</name>
<dbReference type="GeneID" id="28841009"/>
<accession>A0A1B8GHG4</accession>
<feature type="region of interest" description="Disordered" evidence="8">
    <location>
        <begin position="65"/>
        <end position="87"/>
    </location>
</feature>
<proteinExistence type="predicted"/>
<feature type="compositionally biased region" description="Basic and acidic residues" evidence="8">
    <location>
        <begin position="65"/>
        <end position="75"/>
    </location>
</feature>
<reference evidence="10 11" key="1">
    <citation type="submission" date="2016-03" db="EMBL/GenBank/DDBJ databases">
        <title>Comparative genomics of Pseudogymnoascus destructans, the fungus causing white-nose syndrome of bats.</title>
        <authorList>
            <person name="Palmer J.M."/>
            <person name="Drees K.P."/>
            <person name="Foster J.T."/>
            <person name="Lindner D.L."/>
        </authorList>
    </citation>
    <scope>NUCLEOTIDE SEQUENCE [LARGE SCALE GENOMIC DNA]</scope>
    <source>
        <strain evidence="10 11">UAMH 10579</strain>
    </source>
</reference>
<dbReference type="Proteomes" id="UP000091956">
    <property type="component" value="Unassembled WGS sequence"/>
</dbReference>
<dbReference type="EMBL" id="KV460237">
    <property type="protein sequence ID" value="OBT95258.2"/>
    <property type="molecule type" value="Genomic_DNA"/>
</dbReference>
<protein>
    <recommendedName>
        <fullName evidence="9">C2H2-type domain-containing protein</fullName>
    </recommendedName>
</protein>
<dbReference type="AlphaFoldDB" id="A0A1B8GHG4"/>
<evidence type="ECO:0000313" key="10">
    <source>
        <dbReference type="EMBL" id="OBT95258.2"/>
    </source>
</evidence>
<dbReference type="STRING" id="342668.A0A1B8GHG4"/>
<keyword evidence="4 7" id="KW-0863">Zinc-finger</keyword>
<dbReference type="SMART" id="SM00355">
    <property type="entry name" value="ZnF_C2H2"/>
    <property type="match status" value="2"/>
</dbReference>
<dbReference type="RefSeq" id="XP_059319574.1">
    <property type="nucleotide sequence ID" value="XM_059463897.1"/>
</dbReference>
<gene>
    <name evidence="10" type="ORF">VE01_07623</name>
</gene>
<keyword evidence="3" id="KW-0677">Repeat</keyword>
<comment type="subcellular location">
    <subcellularLocation>
        <location evidence="1">Nucleus</location>
    </subcellularLocation>
</comment>
<reference evidence="11" key="2">
    <citation type="journal article" date="2018" name="Nat. Commun.">
        <title>Extreme sensitivity to ultraviolet light in the fungal pathogen causing white-nose syndrome of bats.</title>
        <authorList>
            <person name="Palmer J.M."/>
            <person name="Drees K.P."/>
            <person name="Foster J.T."/>
            <person name="Lindner D.L."/>
        </authorList>
    </citation>
    <scope>NUCLEOTIDE SEQUENCE [LARGE SCALE GENOMIC DNA]</scope>
    <source>
        <strain evidence="11">UAMH 10579</strain>
    </source>
</reference>